<dbReference type="Proteomes" id="UP000186817">
    <property type="component" value="Unassembled WGS sequence"/>
</dbReference>
<evidence type="ECO:0000313" key="1">
    <source>
        <dbReference type="EMBL" id="OLP73866.1"/>
    </source>
</evidence>
<organism evidence="1 2">
    <name type="scientific">Symbiodinium microadriaticum</name>
    <name type="common">Dinoflagellate</name>
    <name type="synonym">Zooxanthella microadriatica</name>
    <dbReference type="NCBI Taxonomy" id="2951"/>
    <lineage>
        <taxon>Eukaryota</taxon>
        <taxon>Sar</taxon>
        <taxon>Alveolata</taxon>
        <taxon>Dinophyceae</taxon>
        <taxon>Suessiales</taxon>
        <taxon>Symbiodiniaceae</taxon>
        <taxon>Symbiodinium</taxon>
    </lineage>
</organism>
<name>A0A1Q9BT61_SYMMI</name>
<accession>A0A1Q9BT61</accession>
<feature type="non-terminal residue" evidence="1">
    <location>
        <position position="61"/>
    </location>
</feature>
<evidence type="ECO:0000313" key="2">
    <source>
        <dbReference type="Proteomes" id="UP000186817"/>
    </source>
</evidence>
<feature type="non-terminal residue" evidence="1">
    <location>
        <position position="1"/>
    </location>
</feature>
<dbReference type="AlphaFoldDB" id="A0A1Q9BT61"/>
<protein>
    <submittedName>
        <fullName evidence="1">Uncharacterized protein</fullName>
    </submittedName>
</protein>
<dbReference type="OrthoDB" id="10303048at2759"/>
<comment type="caution">
    <text evidence="1">The sequence shown here is derived from an EMBL/GenBank/DDBJ whole genome shotgun (WGS) entry which is preliminary data.</text>
</comment>
<reference evidence="1 2" key="1">
    <citation type="submission" date="2016-02" db="EMBL/GenBank/DDBJ databases">
        <title>Genome analysis of coral dinoflagellate symbionts highlights evolutionary adaptations to a symbiotic lifestyle.</title>
        <authorList>
            <person name="Aranda M."/>
            <person name="Li Y."/>
            <person name="Liew Y.J."/>
            <person name="Baumgarten S."/>
            <person name="Simakov O."/>
            <person name="Wilson M."/>
            <person name="Piel J."/>
            <person name="Ashoor H."/>
            <person name="Bougouffa S."/>
            <person name="Bajic V.B."/>
            <person name="Ryu T."/>
            <person name="Ravasi T."/>
            <person name="Bayer T."/>
            <person name="Micklem G."/>
            <person name="Kim H."/>
            <person name="Bhak J."/>
            <person name="Lajeunesse T.C."/>
            <person name="Voolstra C.R."/>
        </authorList>
    </citation>
    <scope>NUCLEOTIDE SEQUENCE [LARGE SCALE GENOMIC DNA]</scope>
    <source>
        <strain evidence="1 2">CCMP2467</strain>
    </source>
</reference>
<keyword evidence="2" id="KW-1185">Reference proteome</keyword>
<dbReference type="EMBL" id="LSRX01004623">
    <property type="protein sequence ID" value="OLP73866.1"/>
    <property type="molecule type" value="Genomic_DNA"/>
</dbReference>
<proteinExistence type="predicted"/>
<gene>
    <name evidence="1" type="ORF">AK812_SmicGene46754</name>
</gene>
<sequence length="61" mass="6629">SWSNATASQPMARAHLRGQLRACAGAQGPDPLRILRHGRRRLCYCEKAGIRFLGAVPSKAV</sequence>